<evidence type="ECO:0000313" key="3">
    <source>
        <dbReference type="EMBL" id="RKN05830.1"/>
    </source>
</evidence>
<organism evidence="3 6">
    <name type="scientific">Streptomyces radicis</name>
    <dbReference type="NCBI Taxonomy" id="1750517"/>
    <lineage>
        <taxon>Bacteria</taxon>
        <taxon>Bacillati</taxon>
        <taxon>Actinomycetota</taxon>
        <taxon>Actinomycetes</taxon>
        <taxon>Kitasatosporales</taxon>
        <taxon>Streptomycetaceae</taxon>
        <taxon>Streptomyces</taxon>
    </lineage>
</organism>
<evidence type="ECO:0000313" key="4">
    <source>
        <dbReference type="EMBL" id="RKN17616.1"/>
    </source>
</evidence>
<dbReference type="Proteomes" id="UP000268652">
    <property type="component" value="Unassembled WGS sequence"/>
</dbReference>
<keyword evidence="2" id="KW-0812">Transmembrane</keyword>
<keyword evidence="5" id="KW-1185">Reference proteome</keyword>
<evidence type="ECO:0000313" key="6">
    <source>
        <dbReference type="Proteomes" id="UP000275024"/>
    </source>
</evidence>
<feature type="transmembrane region" description="Helical" evidence="2">
    <location>
        <begin position="109"/>
        <end position="135"/>
    </location>
</feature>
<name>A0A3A9VYM6_9ACTN</name>
<evidence type="ECO:0000313" key="5">
    <source>
        <dbReference type="Proteomes" id="UP000268652"/>
    </source>
</evidence>
<keyword evidence="2" id="KW-0472">Membrane</keyword>
<sequence>MTAQESSLTAGARPGTPKVGPVAGAGATPADKALAALRIATGIVFLWAFLDKAFGFGYATSSENAWINGGQPAAGYLGSVAGGPMESTYNAWAGDVWVDWMYMAGMLGLGLALVAGIGLRVTAVAGTLMMLFLWAGEFPPAKHLSDGTPTMSANPAVDHHVVYAVAMIVVAACSAGRVWGLGRAWERLPLVRRFPWLR</sequence>
<dbReference type="RefSeq" id="WP_120699155.1">
    <property type="nucleotide sequence ID" value="NZ_RBDX01000024.1"/>
</dbReference>
<comment type="caution">
    <text evidence="3">The sequence shown here is derived from an EMBL/GenBank/DDBJ whole genome shotgun (WGS) entry which is preliminary data.</text>
</comment>
<accession>A0A3A9VYM6</accession>
<dbReference type="EMBL" id="RBDX01000024">
    <property type="protein sequence ID" value="RKN05830.1"/>
    <property type="molecule type" value="Genomic_DNA"/>
</dbReference>
<feature type="region of interest" description="Disordered" evidence="1">
    <location>
        <begin position="1"/>
        <end position="22"/>
    </location>
</feature>
<evidence type="ECO:0000256" key="1">
    <source>
        <dbReference type="SAM" id="MobiDB-lite"/>
    </source>
</evidence>
<dbReference type="OrthoDB" id="3253635at2"/>
<dbReference type="EMBL" id="RBDY01000022">
    <property type="protein sequence ID" value="RKN17616.1"/>
    <property type="molecule type" value="Genomic_DNA"/>
</dbReference>
<protein>
    <submittedName>
        <fullName evidence="3">DoxX family membrane protein</fullName>
    </submittedName>
</protein>
<reference evidence="5 6" key="1">
    <citation type="submission" date="2018-09" db="EMBL/GenBank/DDBJ databases">
        <title>Streptomyces sp. nov. DS1-2, an endophytic actinomycete isolated from roots of Dendrobium scabrilingue.</title>
        <authorList>
            <person name="Kuncharoen N."/>
            <person name="Kudo T."/>
            <person name="Ohkuma M."/>
            <person name="Yuki M."/>
            <person name="Tanasupawat S."/>
        </authorList>
    </citation>
    <scope>NUCLEOTIDE SEQUENCE [LARGE SCALE GENOMIC DNA]</scope>
    <source>
        <strain evidence="3 6">AZ1-7</strain>
        <strain evidence="4 5">DS1-2</strain>
    </source>
</reference>
<dbReference type="AlphaFoldDB" id="A0A3A9VYM6"/>
<evidence type="ECO:0000256" key="2">
    <source>
        <dbReference type="SAM" id="Phobius"/>
    </source>
</evidence>
<keyword evidence="2" id="KW-1133">Transmembrane helix</keyword>
<feature type="transmembrane region" description="Helical" evidence="2">
    <location>
        <begin position="161"/>
        <end position="180"/>
    </location>
</feature>
<proteinExistence type="predicted"/>
<gene>
    <name evidence="4" type="ORF">D7318_23350</name>
    <name evidence="3" type="ORF">D7319_24185</name>
</gene>
<dbReference type="Proteomes" id="UP000275024">
    <property type="component" value="Unassembled WGS sequence"/>
</dbReference>